<proteinExistence type="predicted"/>
<feature type="transmembrane region" description="Helical" evidence="1">
    <location>
        <begin position="49"/>
        <end position="69"/>
    </location>
</feature>
<dbReference type="KEGG" id="cohn:KCTCHS21_35160"/>
<protein>
    <recommendedName>
        <fullName evidence="4">DUF4871 domain-containing protein</fullName>
    </recommendedName>
</protein>
<gene>
    <name evidence="2" type="ORF">KCTCHS21_35160</name>
</gene>
<evidence type="ECO:0000256" key="1">
    <source>
        <dbReference type="SAM" id="Phobius"/>
    </source>
</evidence>
<dbReference type="RefSeq" id="WP_130610939.1">
    <property type="nucleotide sequence ID" value="NZ_AP019400.1"/>
</dbReference>
<dbReference type="OrthoDB" id="2381403at2"/>
<dbReference type="EMBL" id="AP019400">
    <property type="protein sequence ID" value="BBI34117.1"/>
    <property type="molecule type" value="Genomic_DNA"/>
</dbReference>
<name>A0A3T1D7Q0_9BACL</name>
<evidence type="ECO:0000313" key="3">
    <source>
        <dbReference type="Proteomes" id="UP000289856"/>
    </source>
</evidence>
<dbReference type="Proteomes" id="UP000289856">
    <property type="component" value="Chromosome"/>
</dbReference>
<evidence type="ECO:0008006" key="4">
    <source>
        <dbReference type="Google" id="ProtNLM"/>
    </source>
</evidence>
<dbReference type="AlphaFoldDB" id="A0A3T1D7Q0"/>
<evidence type="ECO:0000313" key="2">
    <source>
        <dbReference type="EMBL" id="BBI34117.1"/>
    </source>
</evidence>
<keyword evidence="1" id="KW-0472">Membrane</keyword>
<organism evidence="2 3">
    <name type="scientific">Cohnella abietis</name>
    <dbReference type="NCBI Taxonomy" id="2507935"/>
    <lineage>
        <taxon>Bacteria</taxon>
        <taxon>Bacillati</taxon>
        <taxon>Bacillota</taxon>
        <taxon>Bacilli</taxon>
        <taxon>Bacillales</taxon>
        <taxon>Paenibacillaceae</taxon>
        <taxon>Cohnella</taxon>
    </lineage>
</organism>
<sequence length="213" mass="23819">MNKDSKPSWYDELSKQPFGRPQWSIEQQGSDLLRSFSHPIRTGRKIRRLSIQLASLTLLTSLIIVIVVLTRPGENTNNIGIREDQSWNAHNDYSINGVVQWEVFPGGDHLIAGKPAGARWLINKPIAELLDHKVKIVAYHQDTGMVLEELPEMIITEHTAIEINRLVVSVGGAVTKTQFVSEMAMPLAGKWLFQMELDGAPFGEVVLNVQDGE</sequence>
<accession>A0A3T1D7Q0</accession>
<reference evidence="2 3" key="1">
    <citation type="submission" date="2019-01" db="EMBL/GenBank/DDBJ databases">
        <title>Complete genome sequence of Cohnella hallensis HS21 isolated from Korean fir (Abies koreana) rhizospheric soil.</title>
        <authorList>
            <person name="Jiang L."/>
            <person name="Kang S.W."/>
            <person name="Kim S."/>
            <person name="Jung J."/>
            <person name="Kim C.Y."/>
            <person name="Kim D.H."/>
            <person name="Kim S.W."/>
            <person name="Lee J."/>
        </authorList>
    </citation>
    <scope>NUCLEOTIDE SEQUENCE [LARGE SCALE GENOMIC DNA]</scope>
    <source>
        <strain evidence="2 3">HS21</strain>
    </source>
</reference>
<keyword evidence="3" id="KW-1185">Reference proteome</keyword>
<keyword evidence="1" id="KW-0812">Transmembrane</keyword>
<keyword evidence="1" id="KW-1133">Transmembrane helix</keyword>
<dbReference type="Gene3D" id="2.60.40.3830">
    <property type="match status" value="1"/>
</dbReference>